<dbReference type="EMBL" id="CAQQ02034462">
    <property type="status" value="NOT_ANNOTATED_CDS"/>
    <property type="molecule type" value="Genomic_DNA"/>
</dbReference>
<protein>
    <submittedName>
        <fullName evidence="2">Uncharacterized protein</fullName>
    </submittedName>
</protein>
<dbReference type="EnsemblMetazoa" id="MESCA002800-RA">
    <property type="protein sequence ID" value="MESCA002800-PA"/>
    <property type="gene ID" value="MESCA002800"/>
</dbReference>
<evidence type="ECO:0000313" key="3">
    <source>
        <dbReference type="Proteomes" id="UP000015102"/>
    </source>
</evidence>
<reference evidence="2" key="2">
    <citation type="submission" date="2015-06" db="UniProtKB">
        <authorList>
            <consortium name="EnsemblMetazoa"/>
        </authorList>
    </citation>
    <scope>IDENTIFICATION</scope>
</reference>
<dbReference type="Proteomes" id="UP000015102">
    <property type="component" value="Unassembled WGS sequence"/>
</dbReference>
<dbReference type="OMA" id="SSHESCH"/>
<proteinExistence type="predicted"/>
<reference evidence="3" key="1">
    <citation type="submission" date="2013-02" db="EMBL/GenBank/DDBJ databases">
        <authorList>
            <person name="Hughes D."/>
        </authorList>
    </citation>
    <scope>NUCLEOTIDE SEQUENCE</scope>
    <source>
        <strain>Durham</strain>
        <strain evidence="3">NC isolate 2 -- Noor lab</strain>
    </source>
</reference>
<evidence type="ECO:0000313" key="2">
    <source>
        <dbReference type="EnsemblMetazoa" id="MESCA002800-PA"/>
    </source>
</evidence>
<sequence>MVPTVGLEGPSSHESCHYTDPFGEFKCLLCKKPFHKVKNYYSHLKICFEKKSSFSITEELVEDPQTSIFMDFEEHVSNSKNSIDQQQFNVPNEEQQEASRSTDPLQNLKSDNFSEESIDSVALKFSLSLHSQPNFTRKDVFKIQNFVTDEVLKEVFDVINSKISNCNCETKADIKQFTDMVIQSFKNISTEYKLEKELERLNLMEKPTEMVINREVGITYENRRAKFGVNVTKGYLLPLRFQIHEFLKRNKRIEEMIANNEKYSKPSECINHFVQGTTWKNMLDTVQLNDKKSLFLPIGLYSDGLQYNNNKGAHKDSVDHFHYFFPLLEDPLNIKNTHLAVSVRSNYIKSLEMENAFRN</sequence>
<dbReference type="EMBL" id="CAQQ02034461">
    <property type="status" value="NOT_ANNOTATED_CDS"/>
    <property type="molecule type" value="Genomic_DNA"/>
</dbReference>
<keyword evidence="3" id="KW-1185">Reference proteome</keyword>
<accession>T1GHB0</accession>
<evidence type="ECO:0000256" key="1">
    <source>
        <dbReference type="SAM" id="MobiDB-lite"/>
    </source>
</evidence>
<dbReference type="HOGENOM" id="CLU_772310_0_0_1"/>
<name>T1GHB0_MEGSC</name>
<dbReference type="AlphaFoldDB" id="T1GHB0"/>
<dbReference type="STRING" id="36166.T1GHB0"/>
<feature type="region of interest" description="Disordered" evidence="1">
    <location>
        <begin position="87"/>
        <end position="109"/>
    </location>
</feature>
<organism evidence="2 3">
    <name type="scientific">Megaselia scalaris</name>
    <name type="common">Humpbacked fly</name>
    <name type="synonym">Phora scalaris</name>
    <dbReference type="NCBI Taxonomy" id="36166"/>
    <lineage>
        <taxon>Eukaryota</taxon>
        <taxon>Metazoa</taxon>
        <taxon>Ecdysozoa</taxon>
        <taxon>Arthropoda</taxon>
        <taxon>Hexapoda</taxon>
        <taxon>Insecta</taxon>
        <taxon>Pterygota</taxon>
        <taxon>Neoptera</taxon>
        <taxon>Endopterygota</taxon>
        <taxon>Diptera</taxon>
        <taxon>Brachycera</taxon>
        <taxon>Muscomorpha</taxon>
        <taxon>Platypezoidea</taxon>
        <taxon>Phoridae</taxon>
        <taxon>Megaseliini</taxon>
        <taxon>Megaselia</taxon>
    </lineage>
</organism>